<sequence>MNVMSVGELHAQLAGDIASAVEGEVKAYCEQVLRKHIMRSVYSGGGSQYYNRTYQFLNAVEVTDVHKSGSSVSFKITINSSKMGIASSLGKGFNVHMGFPSRGGGMGANMTDGLAEVLNDGITSRIVPRRKAARFFESATSELDGSLAGKLAGALRARGWEARVI</sequence>
<reference evidence="1 2" key="1">
    <citation type="submission" date="2017-05" db="EMBL/GenBank/DDBJ databases">
        <title>Vagococcus spp. assemblies.</title>
        <authorList>
            <person name="Gulvik C.A."/>
        </authorList>
    </citation>
    <scope>NUCLEOTIDE SEQUENCE [LARGE SCALE GENOMIC DNA]</scope>
    <source>
        <strain evidence="1 2">CCUG 51432</strain>
    </source>
</reference>
<evidence type="ECO:0000313" key="1">
    <source>
        <dbReference type="EMBL" id="RSU12190.1"/>
    </source>
</evidence>
<comment type="caution">
    <text evidence="1">The sequence shown here is derived from an EMBL/GenBank/DDBJ whole genome shotgun (WGS) entry which is preliminary data.</text>
</comment>
<accession>A0A430AVV7</accession>
<protein>
    <submittedName>
        <fullName evidence="1">Uncharacterized protein</fullName>
    </submittedName>
</protein>
<keyword evidence="2" id="KW-1185">Reference proteome</keyword>
<organism evidence="1 2">
    <name type="scientific">Vagococcus elongatus</name>
    <dbReference type="NCBI Taxonomy" id="180344"/>
    <lineage>
        <taxon>Bacteria</taxon>
        <taxon>Bacillati</taxon>
        <taxon>Bacillota</taxon>
        <taxon>Bacilli</taxon>
        <taxon>Lactobacillales</taxon>
        <taxon>Enterococcaceae</taxon>
        <taxon>Vagococcus</taxon>
    </lineage>
</organism>
<gene>
    <name evidence="1" type="ORF">CBF29_06210</name>
</gene>
<dbReference type="AlphaFoldDB" id="A0A430AVV7"/>
<name>A0A430AVV7_9ENTE</name>
<proteinExistence type="predicted"/>
<evidence type="ECO:0000313" key="2">
    <source>
        <dbReference type="Proteomes" id="UP000287605"/>
    </source>
</evidence>
<dbReference type="EMBL" id="NGKA01000008">
    <property type="protein sequence ID" value="RSU12190.1"/>
    <property type="molecule type" value="Genomic_DNA"/>
</dbReference>
<dbReference type="Proteomes" id="UP000287605">
    <property type="component" value="Unassembled WGS sequence"/>
</dbReference>